<evidence type="ECO:0000256" key="11">
    <source>
        <dbReference type="RuleBase" id="RU000488"/>
    </source>
</evidence>
<dbReference type="InterPro" id="IPR018108">
    <property type="entry name" value="MCP_transmembrane"/>
</dbReference>
<feature type="compositionally biased region" description="Polar residues" evidence="12">
    <location>
        <begin position="1"/>
        <end position="17"/>
    </location>
</feature>
<evidence type="ECO:0000256" key="13">
    <source>
        <dbReference type="SAM" id="Phobius"/>
    </source>
</evidence>
<dbReference type="SUPFAM" id="SSF103506">
    <property type="entry name" value="Mitochondrial carrier"/>
    <property type="match status" value="1"/>
</dbReference>
<keyword evidence="9 10" id="KW-0472">Membrane</keyword>
<evidence type="ECO:0000256" key="7">
    <source>
        <dbReference type="ARBA" id="ARBA00022989"/>
    </source>
</evidence>
<proteinExistence type="inferred from homology"/>
<feature type="repeat" description="Solcar" evidence="10">
    <location>
        <begin position="31"/>
        <end position="120"/>
    </location>
</feature>
<dbReference type="Proteomes" id="UP001165289">
    <property type="component" value="Unassembled WGS sequence"/>
</dbReference>
<dbReference type="FunFam" id="1.50.40.10:FF:000009">
    <property type="entry name" value="Mitochondrial 2-oxoglutarate/malate carrier protein"/>
    <property type="match status" value="1"/>
</dbReference>
<keyword evidence="8" id="KW-0496">Mitochondrion</keyword>
<evidence type="ECO:0000256" key="8">
    <source>
        <dbReference type="ARBA" id="ARBA00023128"/>
    </source>
</evidence>
<accession>A0AAV7K9B1</accession>
<gene>
    <name evidence="14" type="ORF">LOD99_359</name>
</gene>
<comment type="caution">
    <text evidence="14">The sequence shown here is derived from an EMBL/GenBank/DDBJ whole genome shotgun (WGS) entry which is preliminary data.</text>
</comment>
<dbReference type="Gene3D" id="1.50.40.10">
    <property type="entry name" value="Mitochondrial carrier domain"/>
    <property type="match status" value="1"/>
</dbReference>
<evidence type="ECO:0000256" key="3">
    <source>
        <dbReference type="ARBA" id="ARBA00022448"/>
    </source>
</evidence>
<keyword evidence="7 13" id="KW-1133">Transmembrane helix</keyword>
<dbReference type="GO" id="GO:0005743">
    <property type="term" value="C:mitochondrial inner membrane"/>
    <property type="evidence" value="ECO:0007669"/>
    <property type="project" value="UniProtKB-SubCell"/>
</dbReference>
<keyword evidence="5" id="KW-0677">Repeat</keyword>
<name>A0AAV7K9B1_9METZ</name>
<dbReference type="EMBL" id="JAKMXF010000111">
    <property type="protein sequence ID" value="KAI6657616.1"/>
    <property type="molecule type" value="Genomic_DNA"/>
</dbReference>
<evidence type="ECO:0000256" key="9">
    <source>
        <dbReference type="ARBA" id="ARBA00023136"/>
    </source>
</evidence>
<dbReference type="InterPro" id="IPR050391">
    <property type="entry name" value="Mito_Metabolite_Transporter"/>
</dbReference>
<feature type="repeat" description="Solcar" evidence="10">
    <location>
        <begin position="129"/>
        <end position="220"/>
    </location>
</feature>
<feature type="transmembrane region" description="Helical" evidence="13">
    <location>
        <begin position="34"/>
        <end position="53"/>
    </location>
</feature>
<keyword evidence="6" id="KW-0999">Mitochondrion inner membrane</keyword>
<evidence type="ECO:0000313" key="15">
    <source>
        <dbReference type="Proteomes" id="UP001165289"/>
    </source>
</evidence>
<keyword evidence="15" id="KW-1185">Reference proteome</keyword>
<dbReference type="PROSITE" id="PS50920">
    <property type="entry name" value="SOLCAR"/>
    <property type="match status" value="3"/>
</dbReference>
<sequence>MSTVYKSMTPSTSQISGIPTVPEIPKPQTRIPKLASFFFGGIAGMAATCFVQPTDVLKNRMQMTGELGVKSIYKNTLHAGVKISRSEGVSALWSGLSAGLMRQATYTTGRMGVYTSLFDHFTSADGTPPNIFMKCFIGAVAGSIGAIFGTPADVVLVRMCLDGRNPLKEKRGYKNVFHGFHQISKYEGASTLLTGWRPTVVRAMFSNSSQLASYSQAKQLLIHHNYMSDNVYCHVVSSVFAGGMATIATMPVDLCKTRIQNQKILDGHSTYTSAADVFVKTIKTEGFFSLWKGSLAYFARVGPHTILLFVFLEKFKSYYLKYRKD</sequence>
<evidence type="ECO:0000256" key="1">
    <source>
        <dbReference type="ARBA" id="ARBA00004448"/>
    </source>
</evidence>
<dbReference type="PANTHER" id="PTHR45618">
    <property type="entry name" value="MITOCHONDRIAL DICARBOXYLATE CARRIER-RELATED"/>
    <property type="match status" value="1"/>
</dbReference>
<dbReference type="Pfam" id="PF00153">
    <property type="entry name" value="Mito_carr"/>
    <property type="match status" value="3"/>
</dbReference>
<reference evidence="14 15" key="1">
    <citation type="journal article" date="2023" name="BMC Biol.">
        <title>The compact genome of the sponge Oopsacas minuta (Hexactinellida) is lacking key metazoan core genes.</title>
        <authorList>
            <person name="Santini S."/>
            <person name="Schenkelaars Q."/>
            <person name="Jourda C."/>
            <person name="Duchesne M."/>
            <person name="Belahbib H."/>
            <person name="Rocher C."/>
            <person name="Selva M."/>
            <person name="Riesgo A."/>
            <person name="Vervoort M."/>
            <person name="Leys S.P."/>
            <person name="Kodjabachian L."/>
            <person name="Le Bivic A."/>
            <person name="Borchiellini C."/>
            <person name="Claverie J.M."/>
            <person name="Renard E."/>
        </authorList>
    </citation>
    <scope>NUCLEOTIDE SEQUENCE [LARGE SCALE GENOMIC DNA]</scope>
    <source>
        <strain evidence="14">SPO-2</strain>
    </source>
</reference>
<keyword evidence="4 10" id="KW-0812">Transmembrane</keyword>
<evidence type="ECO:0000256" key="6">
    <source>
        <dbReference type="ARBA" id="ARBA00022792"/>
    </source>
</evidence>
<feature type="repeat" description="Solcar" evidence="10">
    <location>
        <begin position="229"/>
        <end position="318"/>
    </location>
</feature>
<keyword evidence="3 11" id="KW-0813">Transport</keyword>
<organism evidence="14 15">
    <name type="scientific">Oopsacas minuta</name>
    <dbReference type="NCBI Taxonomy" id="111878"/>
    <lineage>
        <taxon>Eukaryota</taxon>
        <taxon>Metazoa</taxon>
        <taxon>Porifera</taxon>
        <taxon>Hexactinellida</taxon>
        <taxon>Hexasterophora</taxon>
        <taxon>Lyssacinosida</taxon>
        <taxon>Leucopsacidae</taxon>
        <taxon>Oopsacas</taxon>
    </lineage>
</organism>
<evidence type="ECO:0000313" key="14">
    <source>
        <dbReference type="EMBL" id="KAI6657616.1"/>
    </source>
</evidence>
<evidence type="ECO:0000256" key="4">
    <source>
        <dbReference type="ARBA" id="ARBA00022692"/>
    </source>
</evidence>
<dbReference type="AlphaFoldDB" id="A0AAV7K9B1"/>
<feature type="region of interest" description="Disordered" evidence="12">
    <location>
        <begin position="1"/>
        <end position="23"/>
    </location>
</feature>
<dbReference type="InterPro" id="IPR023395">
    <property type="entry name" value="MCP_dom_sf"/>
</dbReference>
<comment type="similarity">
    <text evidence="2 11">Belongs to the mitochondrial carrier (TC 2.A.29) family.</text>
</comment>
<evidence type="ECO:0000256" key="10">
    <source>
        <dbReference type="PROSITE-ProRule" id="PRU00282"/>
    </source>
</evidence>
<evidence type="ECO:0000256" key="5">
    <source>
        <dbReference type="ARBA" id="ARBA00022737"/>
    </source>
</evidence>
<evidence type="ECO:0000256" key="2">
    <source>
        <dbReference type="ARBA" id="ARBA00006375"/>
    </source>
</evidence>
<comment type="subcellular location">
    <subcellularLocation>
        <location evidence="1">Mitochondrion inner membrane</location>
        <topology evidence="1">Multi-pass membrane protein</topology>
    </subcellularLocation>
</comment>
<protein>
    <submittedName>
        <fullName evidence="14">Mitochondrial 2-oxoglutarate/malate carrier protein-like</fullName>
    </submittedName>
</protein>
<evidence type="ECO:0000256" key="12">
    <source>
        <dbReference type="SAM" id="MobiDB-lite"/>
    </source>
</evidence>